<name>A0A8J2K0U0_9HEXA</name>
<dbReference type="AlphaFoldDB" id="A0A8J2K0U0"/>
<evidence type="ECO:0000256" key="2">
    <source>
        <dbReference type="SAM" id="Phobius"/>
    </source>
</evidence>
<keyword evidence="2" id="KW-0472">Membrane</keyword>
<feature type="transmembrane region" description="Helical" evidence="2">
    <location>
        <begin position="515"/>
        <end position="536"/>
    </location>
</feature>
<protein>
    <submittedName>
        <fullName evidence="3">Uncharacterized protein</fullName>
    </submittedName>
</protein>
<feature type="region of interest" description="Disordered" evidence="1">
    <location>
        <begin position="1"/>
        <end position="30"/>
    </location>
</feature>
<evidence type="ECO:0000256" key="1">
    <source>
        <dbReference type="SAM" id="MobiDB-lite"/>
    </source>
</evidence>
<keyword evidence="2" id="KW-0812">Transmembrane</keyword>
<evidence type="ECO:0000313" key="3">
    <source>
        <dbReference type="EMBL" id="CAG7727719.1"/>
    </source>
</evidence>
<feature type="compositionally biased region" description="Acidic residues" evidence="1">
    <location>
        <begin position="410"/>
        <end position="420"/>
    </location>
</feature>
<organism evidence="3 4">
    <name type="scientific">Allacma fusca</name>
    <dbReference type="NCBI Taxonomy" id="39272"/>
    <lineage>
        <taxon>Eukaryota</taxon>
        <taxon>Metazoa</taxon>
        <taxon>Ecdysozoa</taxon>
        <taxon>Arthropoda</taxon>
        <taxon>Hexapoda</taxon>
        <taxon>Collembola</taxon>
        <taxon>Symphypleona</taxon>
        <taxon>Sminthuridae</taxon>
        <taxon>Allacma</taxon>
    </lineage>
</organism>
<dbReference type="Proteomes" id="UP000708208">
    <property type="component" value="Unassembled WGS sequence"/>
</dbReference>
<evidence type="ECO:0000313" key="4">
    <source>
        <dbReference type="Proteomes" id="UP000708208"/>
    </source>
</evidence>
<feature type="compositionally biased region" description="Low complexity" evidence="1">
    <location>
        <begin position="313"/>
        <end position="326"/>
    </location>
</feature>
<gene>
    <name evidence="3" type="ORF">AFUS01_LOCUS16549</name>
</gene>
<feature type="region of interest" description="Disordered" evidence="1">
    <location>
        <begin position="302"/>
        <end position="328"/>
    </location>
</feature>
<accession>A0A8J2K0U0</accession>
<reference evidence="3" key="1">
    <citation type="submission" date="2021-06" db="EMBL/GenBank/DDBJ databases">
        <authorList>
            <person name="Hodson N. C."/>
            <person name="Mongue J. A."/>
            <person name="Jaron S. K."/>
        </authorList>
    </citation>
    <scope>NUCLEOTIDE SEQUENCE</scope>
</reference>
<feature type="compositionally biased region" description="Polar residues" evidence="1">
    <location>
        <begin position="302"/>
        <end position="312"/>
    </location>
</feature>
<feature type="compositionally biased region" description="Basic residues" evidence="1">
    <location>
        <begin position="8"/>
        <end position="22"/>
    </location>
</feature>
<feature type="region of interest" description="Disordered" evidence="1">
    <location>
        <begin position="392"/>
        <end position="437"/>
    </location>
</feature>
<keyword evidence="4" id="KW-1185">Reference proteome</keyword>
<comment type="caution">
    <text evidence="3">The sequence shown here is derived from an EMBL/GenBank/DDBJ whole genome shotgun (WGS) entry which is preliminary data.</text>
</comment>
<dbReference type="EMBL" id="CAJVCH010152952">
    <property type="protein sequence ID" value="CAG7727719.1"/>
    <property type="molecule type" value="Genomic_DNA"/>
</dbReference>
<sequence>MEIPGRGRPYRHRNNRGSKNRNRYGEDPSGIFPNVENDNMRTQILIGLSETSRRFLDKPRDEIFKTYLAHTKSQVCSPLQNLRLLEQFGFSFKQEFYCLRSSLAADFPDHACRIVIYAFWNTECIGCRGEGESEFVVLAKELAAAELCERIESRYDTKLPDYSIANVLQVRPGIAEMLEKRCKDYMKNLNFDTRMVKKNPSPRKYECVGKMGQDIVKAYAYNSDIAKFLAAKLMYEKLKCTEDGEGVERVQMVNDTSASLSEERASRYVLVILRHLDLRSVPKPDVNLIPKTLELVFTQGSEHQVRHQNQVRDSSSSGSDEVTSESIIELIPGPSSSVVVEPKPGLNSEYNIPPLMSIHVLPEKVRVPKIGNFETEASVEAPPELTQIASEKPQEELSAGTSNEAHPDLDSETTYEEPEPDVGIHTEGKTPEVSQMTEPFQEDKIGVEIPSASDESFETTENATKTVTEDVTIRAKEQEALRNLVKFVDVNNDFFEPTQGSVLPAWLKPPGATSLWWWLSGWALVIYFVILHVFFLREWLK</sequence>
<keyword evidence="2" id="KW-1133">Transmembrane helix</keyword>
<proteinExistence type="predicted"/>